<dbReference type="PROSITE" id="PS50995">
    <property type="entry name" value="HTH_MARR_2"/>
    <property type="match status" value="1"/>
</dbReference>
<dbReference type="InterPro" id="IPR000835">
    <property type="entry name" value="HTH_MarR-typ"/>
</dbReference>
<sequence length="160" mass="17748">MSNSYDGGMTDTDDALQPPARLRVLASWQASKVSTLGARLTARRMPLTARADFAVLAALEEYGPLSQAEIGRRLGLDRNDVNGILNRLEGRQQVDRRTDPANRRRNIVTVTTDGRQYLEEVQQHADAVQDELLVGLDAAERQQLHALLAKLLDSHRPQPA</sequence>
<dbReference type="SUPFAM" id="SSF46785">
    <property type="entry name" value="Winged helix' DNA-binding domain"/>
    <property type="match status" value="1"/>
</dbReference>
<keyword evidence="2" id="KW-0238">DNA-binding</keyword>
<dbReference type="EMBL" id="FNTD01000004">
    <property type="protein sequence ID" value="SEC24061.1"/>
    <property type="molecule type" value="Genomic_DNA"/>
</dbReference>
<evidence type="ECO:0000313" key="2">
    <source>
        <dbReference type="EMBL" id="SEC24061.1"/>
    </source>
</evidence>
<dbReference type="InterPro" id="IPR036390">
    <property type="entry name" value="WH_DNA-bd_sf"/>
</dbReference>
<dbReference type="InterPro" id="IPR036388">
    <property type="entry name" value="WH-like_DNA-bd_sf"/>
</dbReference>
<gene>
    <name evidence="2" type="ORF">SAMN04490357_1524</name>
</gene>
<dbReference type="GO" id="GO:0003677">
    <property type="term" value="F:DNA binding"/>
    <property type="evidence" value="ECO:0007669"/>
    <property type="project" value="UniProtKB-KW"/>
</dbReference>
<name>A0A1H4QX76_9ACTN</name>
<protein>
    <submittedName>
        <fullName evidence="2">DNA-binding transcriptional regulator, MarR family</fullName>
    </submittedName>
</protein>
<dbReference type="PRINTS" id="PR00598">
    <property type="entry name" value="HTHMARR"/>
</dbReference>
<feature type="domain" description="HTH marR-type" evidence="1">
    <location>
        <begin position="1"/>
        <end position="153"/>
    </location>
</feature>
<dbReference type="AlphaFoldDB" id="A0A1H4QX76"/>
<reference evidence="2 3" key="1">
    <citation type="submission" date="2016-10" db="EMBL/GenBank/DDBJ databases">
        <authorList>
            <person name="de Groot N.N."/>
        </authorList>
    </citation>
    <scope>NUCLEOTIDE SEQUENCE [LARGE SCALE GENOMIC DNA]</scope>
    <source>
        <strain evidence="2 3">DSM 40306</strain>
    </source>
</reference>
<dbReference type="Gene3D" id="1.10.10.10">
    <property type="entry name" value="Winged helix-like DNA-binding domain superfamily/Winged helix DNA-binding domain"/>
    <property type="match status" value="1"/>
</dbReference>
<organism evidence="2 3">
    <name type="scientific">Streptomyces misionensis</name>
    <dbReference type="NCBI Taxonomy" id="67331"/>
    <lineage>
        <taxon>Bacteria</taxon>
        <taxon>Bacillati</taxon>
        <taxon>Actinomycetota</taxon>
        <taxon>Actinomycetes</taxon>
        <taxon>Kitasatosporales</taxon>
        <taxon>Streptomycetaceae</taxon>
        <taxon>Streptomyces</taxon>
    </lineage>
</organism>
<dbReference type="Proteomes" id="UP000182375">
    <property type="component" value="Unassembled WGS sequence"/>
</dbReference>
<dbReference type="GO" id="GO:0006950">
    <property type="term" value="P:response to stress"/>
    <property type="evidence" value="ECO:0007669"/>
    <property type="project" value="TreeGrafter"/>
</dbReference>
<dbReference type="PANTHER" id="PTHR33164">
    <property type="entry name" value="TRANSCRIPTIONAL REGULATOR, MARR FAMILY"/>
    <property type="match status" value="1"/>
</dbReference>
<dbReference type="PANTHER" id="PTHR33164:SF95">
    <property type="entry name" value="TRANSCRIPTIONAL REGULATOR"/>
    <property type="match status" value="1"/>
</dbReference>
<dbReference type="SMART" id="SM00347">
    <property type="entry name" value="HTH_MARR"/>
    <property type="match status" value="1"/>
</dbReference>
<accession>A0A1H4QX76</accession>
<evidence type="ECO:0000313" key="3">
    <source>
        <dbReference type="Proteomes" id="UP000182375"/>
    </source>
</evidence>
<proteinExistence type="predicted"/>
<dbReference type="GO" id="GO:0003700">
    <property type="term" value="F:DNA-binding transcription factor activity"/>
    <property type="evidence" value="ECO:0007669"/>
    <property type="project" value="InterPro"/>
</dbReference>
<dbReference type="InterPro" id="IPR039422">
    <property type="entry name" value="MarR/SlyA-like"/>
</dbReference>
<dbReference type="STRING" id="67331.SAMN04490357_1524"/>
<dbReference type="Pfam" id="PF12802">
    <property type="entry name" value="MarR_2"/>
    <property type="match status" value="1"/>
</dbReference>
<evidence type="ECO:0000259" key="1">
    <source>
        <dbReference type="PROSITE" id="PS50995"/>
    </source>
</evidence>